<keyword evidence="2" id="KW-0614">Plasmid</keyword>
<evidence type="ECO:0000313" key="3">
    <source>
        <dbReference type="Proteomes" id="UP000236268"/>
    </source>
</evidence>
<gene>
    <name evidence="2" type="ORF">C1S70_25915</name>
</gene>
<feature type="transmembrane region" description="Helical" evidence="1">
    <location>
        <begin position="262"/>
        <end position="284"/>
    </location>
</feature>
<feature type="transmembrane region" description="Helical" evidence="1">
    <location>
        <begin position="502"/>
        <end position="521"/>
    </location>
</feature>
<dbReference type="Proteomes" id="UP000236268">
    <property type="component" value="Unassembled WGS sequence"/>
</dbReference>
<keyword evidence="1" id="KW-0812">Transmembrane</keyword>
<feature type="transmembrane region" description="Helical" evidence="1">
    <location>
        <begin position="378"/>
        <end position="397"/>
    </location>
</feature>
<geneLocation type="plasmid" evidence="2">
    <name>p21unnamed</name>
</geneLocation>
<comment type="caution">
    <text evidence="2">The sequence shown here is derived from an EMBL/GenBank/DDBJ whole genome shotgun (WGS) entry which is preliminary data.</text>
</comment>
<dbReference type="EMBL" id="POWG01000038">
    <property type="protein sequence ID" value="PNQ95948.1"/>
    <property type="molecule type" value="Genomic_DNA"/>
</dbReference>
<reference evidence="2 3" key="1">
    <citation type="submission" date="2018-01" db="EMBL/GenBank/DDBJ databases">
        <title>Whole genome sequence of Azospirillum brasilense REC3 isolated from strawberry roots.</title>
        <authorList>
            <person name="Fontana C.A."/>
            <person name="Salazar S.M."/>
            <person name="Bassi D."/>
            <person name="Puglisi E."/>
            <person name="Lovaisa N.C."/>
            <person name="Toffoli L.M."/>
            <person name="Pedraza R."/>
            <person name="Cocconcelli P.S."/>
        </authorList>
    </citation>
    <scope>NUCLEOTIDE SEQUENCE [LARGE SCALE GENOMIC DNA]</scope>
    <source>
        <strain evidence="2 3">REC3</strain>
        <plasmid evidence="2">p21unnamed</plasmid>
    </source>
</reference>
<protein>
    <submittedName>
        <fullName evidence="2">Uncharacterized protein</fullName>
    </submittedName>
</protein>
<evidence type="ECO:0000256" key="1">
    <source>
        <dbReference type="SAM" id="Phobius"/>
    </source>
</evidence>
<feature type="transmembrane region" description="Helical" evidence="1">
    <location>
        <begin position="528"/>
        <end position="547"/>
    </location>
</feature>
<keyword evidence="1" id="KW-0472">Membrane</keyword>
<feature type="transmembrane region" description="Helical" evidence="1">
    <location>
        <begin position="433"/>
        <end position="458"/>
    </location>
</feature>
<keyword evidence="1" id="KW-1133">Transmembrane helix</keyword>
<feature type="transmembrane region" description="Helical" evidence="1">
    <location>
        <begin position="231"/>
        <end position="250"/>
    </location>
</feature>
<sequence>MTAWLEINGLEAGVAFAAFIALLLGSRLAPILPPGLPSWTDGRRLSALPVAAAALAILTLSASETTQFLTIDEAGIIDRLADAADRGVTIWNMGGLHSTMLIQVPAVRLAQAAGLLPDTVQAVLKAVHWLTGALFLMAAAGAMASLAVTDRTGTPRDRTGPLAAVLLLAGFLLPVSSMALKTLNYDAVSLFGAVAALCLACRMLEEGRPAPAWWQGSEAVVMAALAAQEKLSASPVLLLVCVLVGVAHGLAAPDRPFRRAVLATLGAVTTALLTSLATALLVALAMSGEPALAALAPTLLLGVHEPLVIWILAPLRFLMNIGEALLTVQERLWISGLALLPTLAALVAGAIVGVRLLRDRRAPALGRAVERLSVPAGMAMLLGFGIAGLSTVSPVWAPMEPIPGGATLVGGINGLRLHFGAASHAVHLAESILFAYGVFLAAIPTALLLLALAALARPALRQRLAPRRPAAIHALFGLALAAPLLLALLGTPTFQRYMNIPILLFILTAAVLAFDVWALLLRGTGRPIRIAAVGVLALLVVMEIAPFRPLYAAFRPLALSYPDPDRPRPGHPNFSWTGWGEETMLAGKELARRCAAAPDGRLDGVPCDGLTLRPVYISHWPSSGEGGVRTVPSGIADPDSWPDGPSDHYVINRQSVVGGILRAFPPVAPEFEVRYRGFAMAWVFRGDRLRAAGYRFDPYRTVPDPATARIETVEAYGPTATEAGKPFNPQPDGSSALWLRTSSRLHPGAYALLDDIPLTSTVAGNILSALVPRRLIEAPGRRWLQVIDGEGNMRTDPVPFDIIGGP</sequence>
<proteinExistence type="predicted"/>
<dbReference type="RefSeq" id="WP_103041191.1">
    <property type="nucleotide sequence ID" value="NZ_POWG01000038.1"/>
</dbReference>
<feature type="transmembrane region" description="Helical" evidence="1">
    <location>
        <begin position="470"/>
        <end position="490"/>
    </location>
</feature>
<feature type="transmembrane region" description="Helical" evidence="1">
    <location>
        <begin position="333"/>
        <end position="357"/>
    </location>
</feature>
<organism evidence="2 3">
    <name type="scientific">Azospirillum argentinense</name>
    <dbReference type="NCBI Taxonomy" id="2970906"/>
    <lineage>
        <taxon>Bacteria</taxon>
        <taxon>Pseudomonadati</taxon>
        <taxon>Pseudomonadota</taxon>
        <taxon>Alphaproteobacteria</taxon>
        <taxon>Rhodospirillales</taxon>
        <taxon>Azospirillaceae</taxon>
        <taxon>Azospirillum</taxon>
    </lineage>
</organism>
<name>A0A2K1FTW5_9PROT</name>
<dbReference type="AlphaFoldDB" id="A0A2K1FTW5"/>
<feature type="transmembrane region" description="Helical" evidence="1">
    <location>
        <begin position="12"/>
        <end position="33"/>
    </location>
</feature>
<feature type="transmembrane region" description="Helical" evidence="1">
    <location>
        <begin position="160"/>
        <end position="179"/>
    </location>
</feature>
<accession>A0A2K1FTW5</accession>
<evidence type="ECO:0000313" key="2">
    <source>
        <dbReference type="EMBL" id="PNQ95948.1"/>
    </source>
</evidence>
<feature type="transmembrane region" description="Helical" evidence="1">
    <location>
        <begin position="126"/>
        <end position="148"/>
    </location>
</feature>